<dbReference type="PANTHER" id="PTHR43883">
    <property type="entry name" value="SLR0207 PROTEIN"/>
    <property type="match status" value="1"/>
</dbReference>
<organism evidence="1 2">
    <name type="scientific">Acidovorax ebreus (strain TPSY)</name>
    <name type="common">Diaphorobacter sp. (strain TPSY)</name>
    <dbReference type="NCBI Taxonomy" id="535289"/>
    <lineage>
        <taxon>Bacteria</taxon>
        <taxon>Pseudomonadati</taxon>
        <taxon>Pseudomonadota</taxon>
        <taxon>Betaproteobacteria</taxon>
        <taxon>Burkholderiales</taxon>
        <taxon>Comamonadaceae</taxon>
        <taxon>Diaphorobacter</taxon>
    </lineage>
</organism>
<dbReference type="SUPFAM" id="SSF56112">
    <property type="entry name" value="Protein kinase-like (PK-like)"/>
    <property type="match status" value="1"/>
</dbReference>
<dbReference type="InterPro" id="IPR011009">
    <property type="entry name" value="Kinase-like_dom_sf"/>
</dbReference>
<gene>
    <name evidence="1" type="ordered locus">Dtpsy_2783</name>
</gene>
<proteinExistence type="predicted"/>
<evidence type="ECO:0000313" key="2">
    <source>
        <dbReference type="Proteomes" id="UP000000450"/>
    </source>
</evidence>
<dbReference type="PANTHER" id="PTHR43883:SF1">
    <property type="entry name" value="GLUCONOKINASE"/>
    <property type="match status" value="1"/>
</dbReference>
<dbReference type="KEGG" id="dia:Dtpsy_2783"/>
<sequence>MLIDADESADLAAALCRALGVAEGGPVEHVQTHLSHLLLTPTHAYKLKKPLHLPFADFRTLQARRHFCGEELRLNQRLAPMLYRDILPVVGSAKAPRLGSVEEAGNAIDWVLRMRRFPKGSEADALVRAGALLPAQVDAFAVHLARFHVGAPVAPPDGGRGTAVQVEQAITGVLDTLAPLLGEAERARLAALRMWFSAQQPLLAQCWAVRHATGHVREGHGDLHLGNVVLLEGALTAFDCIEFSPPLRWIDTLADAGFFSMDLHAHGRSDLAWRFLDGYLAVTGDYAGLAVLRPYEVYRALVRAMAARLRAAQGLAGTSGPDYLACAERLAAPLAPRLLITYGLSGSGKSTLAAALLEQGAVRLRSDVERKRLYGLAALDSSAARGVDIYTSEASQRTFAHLRQQARAVLQAGYPVIVDAAFLHRRERDAFRALASELSVPFTILHCHADPQQLRERVLRRSAAGTDPSEASLAVLARQQDSAEPLAPDEQAQVLDVATDRAWDAVALCGRWQAAGRGAEGGA</sequence>
<dbReference type="InterPro" id="IPR027417">
    <property type="entry name" value="P-loop_NTPase"/>
</dbReference>
<dbReference type="SUPFAM" id="SSF52540">
    <property type="entry name" value="P-loop containing nucleoside triphosphate hydrolases"/>
    <property type="match status" value="1"/>
</dbReference>
<dbReference type="RefSeq" id="WP_015914102.1">
    <property type="nucleotide sequence ID" value="NC_011992.1"/>
</dbReference>
<reference evidence="1 2" key="1">
    <citation type="journal article" date="2010" name="J. Bacteriol.">
        <title>Completed genome sequence of the anaerobic iron-oxidizing bacterium Acidovorax ebreus strain TPSY.</title>
        <authorList>
            <person name="Byrne-Bailey K.G."/>
            <person name="Weber K.A."/>
            <person name="Chair A.H."/>
            <person name="Bose S."/>
            <person name="Knox T."/>
            <person name="Spanbauer T.L."/>
            <person name="Chertkov O."/>
            <person name="Coates J.D."/>
        </authorList>
    </citation>
    <scope>NUCLEOTIDE SEQUENCE [LARGE SCALE GENOMIC DNA]</scope>
    <source>
        <strain evidence="1 2">TPSY</strain>
    </source>
</reference>
<name>A0A9J9Q8R6_ACIET</name>
<evidence type="ECO:0000313" key="1">
    <source>
        <dbReference type="EMBL" id="ACM34217.1"/>
    </source>
</evidence>
<keyword evidence="2" id="KW-1185">Reference proteome</keyword>
<dbReference type="Gene3D" id="3.40.50.300">
    <property type="entry name" value="P-loop containing nucleotide triphosphate hydrolases"/>
    <property type="match status" value="1"/>
</dbReference>
<dbReference type="EMBL" id="CP001392">
    <property type="protein sequence ID" value="ACM34217.1"/>
    <property type="molecule type" value="Genomic_DNA"/>
</dbReference>
<protein>
    <recommendedName>
        <fullName evidence="3">Aminoglycoside phosphotransferase</fullName>
    </recommendedName>
</protein>
<accession>A0A9J9Q8R6</accession>
<evidence type="ECO:0008006" key="3">
    <source>
        <dbReference type="Google" id="ProtNLM"/>
    </source>
</evidence>
<dbReference type="AlphaFoldDB" id="A0A9J9Q8R6"/>
<dbReference type="Proteomes" id="UP000000450">
    <property type="component" value="Chromosome"/>
</dbReference>
<dbReference type="Pfam" id="PF13671">
    <property type="entry name" value="AAA_33"/>
    <property type="match status" value="1"/>
</dbReference>
<dbReference type="InterPro" id="IPR052732">
    <property type="entry name" value="Cell-binding_unc_protein"/>
</dbReference>